<evidence type="ECO:0000256" key="7">
    <source>
        <dbReference type="SAM" id="MobiDB-lite"/>
    </source>
</evidence>
<name>A0ABC8K489_ERUVS</name>
<dbReference type="Proteomes" id="UP001642260">
    <property type="component" value="Unassembled WGS sequence"/>
</dbReference>
<dbReference type="PANTHER" id="PTHR12537:SF156">
    <property type="entry name" value="SERINE_ARGININE-RICH RIBONUCLEOPROTEIN"/>
    <property type="match status" value="1"/>
</dbReference>
<dbReference type="PROSITE" id="PS50303">
    <property type="entry name" value="PUM_HD"/>
    <property type="match status" value="1"/>
</dbReference>
<dbReference type="InterPro" id="IPR011989">
    <property type="entry name" value="ARM-like"/>
</dbReference>
<dbReference type="SUPFAM" id="SSF48371">
    <property type="entry name" value="ARM repeat"/>
    <property type="match status" value="1"/>
</dbReference>
<feature type="compositionally biased region" description="Pro residues" evidence="7">
    <location>
        <begin position="99"/>
        <end position="108"/>
    </location>
</feature>
<organism evidence="9 10">
    <name type="scientific">Eruca vesicaria subsp. sativa</name>
    <name type="common">Garden rocket</name>
    <name type="synonym">Eruca sativa</name>
    <dbReference type="NCBI Taxonomy" id="29727"/>
    <lineage>
        <taxon>Eukaryota</taxon>
        <taxon>Viridiplantae</taxon>
        <taxon>Streptophyta</taxon>
        <taxon>Embryophyta</taxon>
        <taxon>Tracheophyta</taxon>
        <taxon>Spermatophyta</taxon>
        <taxon>Magnoliopsida</taxon>
        <taxon>eudicotyledons</taxon>
        <taxon>Gunneridae</taxon>
        <taxon>Pentapetalae</taxon>
        <taxon>rosids</taxon>
        <taxon>malvids</taxon>
        <taxon>Brassicales</taxon>
        <taxon>Brassicaceae</taxon>
        <taxon>Brassiceae</taxon>
        <taxon>Eruca</taxon>
    </lineage>
</organism>
<feature type="repeat" description="Pumilio" evidence="6">
    <location>
        <begin position="185"/>
        <end position="220"/>
    </location>
</feature>
<feature type="repeat" description="Pumilio" evidence="6">
    <location>
        <begin position="369"/>
        <end position="401"/>
    </location>
</feature>
<keyword evidence="2" id="KW-0963">Cytoplasm</keyword>
<comment type="caution">
    <text evidence="9">The sequence shown here is derived from an EMBL/GenBank/DDBJ whole genome shotgun (WGS) entry which is preliminary data.</text>
</comment>
<feature type="region of interest" description="Disordered" evidence="7">
    <location>
        <begin position="1"/>
        <end position="22"/>
    </location>
</feature>
<reference evidence="9 10" key="1">
    <citation type="submission" date="2022-03" db="EMBL/GenBank/DDBJ databases">
        <authorList>
            <person name="Macdonald S."/>
            <person name="Ahmed S."/>
            <person name="Newling K."/>
        </authorList>
    </citation>
    <scope>NUCLEOTIDE SEQUENCE [LARGE SCALE GENOMIC DNA]</scope>
</reference>
<feature type="region of interest" description="Disordered" evidence="7">
    <location>
        <begin position="75"/>
        <end position="109"/>
    </location>
</feature>
<feature type="repeat" description="Pumilio" evidence="6">
    <location>
        <begin position="333"/>
        <end position="368"/>
    </location>
</feature>
<dbReference type="Pfam" id="PF00806">
    <property type="entry name" value="PUF"/>
    <property type="match status" value="6"/>
</dbReference>
<feature type="domain" description="PUM-HD" evidence="8">
    <location>
        <begin position="123"/>
        <end position="401"/>
    </location>
</feature>
<evidence type="ECO:0000259" key="8">
    <source>
        <dbReference type="PROSITE" id="PS50303"/>
    </source>
</evidence>
<dbReference type="Gene3D" id="1.25.10.10">
    <property type="entry name" value="Leucine-rich Repeat Variant"/>
    <property type="match status" value="1"/>
</dbReference>
<keyword evidence="4" id="KW-0810">Translation regulation</keyword>
<dbReference type="GO" id="GO:0003723">
    <property type="term" value="F:RNA binding"/>
    <property type="evidence" value="ECO:0007669"/>
    <property type="project" value="UniProtKB-KW"/>
</dbReference>
<dbReference type="EMBL" id="CAKOAT010184377">
    <property type="protein sequence ID" value="CAH8353610.1"/>
    <property type="molecule type" value="Genomic_DNA"/>
</dbReference>
<feature type="repeat" description="Pumilio" evidence="6">
    <location>
        <begin position="296"/>
        <end position="332"/>
    </location>
</feature>
<keyword evidence="10" id="KW-1185">Reference proteome</keyword>
<evidence type="ECO:0000256" key="6">
    <source>
        <dbReference type="PROSITE-ProRule" id="PRU00317"/>
    </source>
</evidence>
<proteinExistence type="predicted"/>
<sequence length="401" mass="45125">MESSRFNSNGERDGYAMTEENPAVMYQRAASQFQPDTHDKALDEQLFRFPNDGNLQTLESSFAMLSLGQQNPLPDNGWTNRSSNQGINGGGYVGGGWSLPPPPPPPPQRETDFQQMMRMNHYLQSSGVPNYLSRGRNNGFGFVNQASLSQMGPIALIARDPESSLLLQKKIDECSTETIDVIFKGVISSIHELMVDHTASQVLQKLMYKCSSQQITEIVDEITQHQFGFVKLCIDPVGTRLIQLLLRFLRSEEQILRVVRAVSMGALTFFRNNGAKHVIMQCLNQFPLSLNRNLIEVLAQNCVELAIDQHGCCMVQQCLGTGCEVLKSRLLCEIIANALRLCENNFGNYVVQYVIELNDPNVTIALVQQLHRNYARLSRNKYGSHVVQKLLKIQYINHTMI</sequence>
<evidence type="ECO:0000256" key="4">
    <source>
        <dbReference type="ARBA" id="ARBA00022845"/>
    </source>
</evidence>
<evidence type="ECO:0000313" key="10">
    <source>
        <dbReference type="Proteomes" id="UP001642260"/>
    </source>
</evidence>
<dbReference type="InterPro" id="IPR033133">
    <property type="entry name" value="PUM-HD"/>
</dbReference>
<feature type="non-terminal residue" evidence="9">
    <location>
        <position position="401"/>
    </location>
</feature>
<feature type="repeat" description="Pumilio" evidence="6">
    <location>
        <begin position="221"/>
        <end position="260"/>
    </location>
</feature>
<feature type="compositionally biased region" description="Gly residues" evidence="7">
    <location>
        <begin position="87"/>
        <end position="97"/>
    </location>
</feature>
<evidence type="ECO:0000256" key="3">
    <source>
        <dbReference type="ARBA" id="ARBA00022737"/>
    </source>
</evidence>
<evidence type="ECO:0000256" key="1">
    <source>
        <dbReference type="ARBA" id="ARBA00004496"/>
    </source>
</evidence>
<dbReference type="AlphaFoldDB" id="A0ABC8K489"/>
<comment type="subcellular location">
    <subcellularLocation>
        <location evidence="1">Cytoplasm</location>
    </subcellularLocation>
</comment>
<dbReference type="InterPro" id="IPR016024">
    <property type="entry name" value="ARM-type_fold"/>
</dbReference>
<dbReference type="GO" id="GO:0006417">
    <property type="term" value="P:regulation of translation"/>
    <property type="evidence" value="ECO:0007669"/>
    <property type="project" value="UniProtKB-KW"/>
</dbReference>
<evidence type="ECO:0000256" key="2">
    <source>
        <dbReference type="ARBA" id="ARBA00022490"/>
    </source>
</evidence>
<dbReference type="PANTHER" id="PTHR12537">
    <property type="entry name" value="RNA BINDING PROTEIN PUMILIO-RELATED"/>
    <property type="match status" value="1"/>
</dbReference>
<keyword evidence="3" id="KW-0677">Repeat</keyword>
<feature type="compositionally biased region" description="Polar residues" evidence="7">
    <location>
        <begin position="75"/>
        <end position="85"/>
    </location>
</feature>
<dbReference type="GO" id="GO:0005737">
    <property type="term" value="C:cytoplasm"/>
    <property type="evidence" value="ECO:0007669"/>
    <property type="project" value="UniProtKB-SubCell"/>
</dbReference>
<dbReference type="SMART" id="SM00025">
    <property type="entry name" value="Pumilio"/>
    <property type="match status" value="6"/>
</dbReference>
<dbReference type="PROSITE" id="PS50302">
    <property type="entry name" value="PUM"/>
    <property type="match status" value="5"/>
</dbReference>
<gene>
    <name evidence="9" type="ORF">ERUC_LOCUS19365</name>
</gene>
<dbReference type="InterPro" id="IPR001313">
    <property type="entry name" value="Pumilio_RNA-bd_rpt"/>
</dbReference>
<protein>
    <recommendedName>
        <fullName evidence="8">PUM-HD domain-containing protein</fullName>
    </recommendedName>
</protein>
<evidence type="ECO:0000313" key="9">
    <source>
        <dbReference type="EMBL" id="CAH8353610.1"/>
    </source>
</evidence>
<keyword evidence="5" id="KW-0694">RNA-binding</keyword>
<accession>A0ABC8K489</accession>
<evidence type="ECO:0000256" key="5">
    <source>
        <dbReference type="ARBA" id="ARBA00022884"/>
    </source>
</evidence>